<name>A0A3N6PER5_NATCH</name>
<evidence type="ECO:0000313" key="1">
    <source>
        <dbReference type="EMBL" id="RQG98309.1"/>
    </source>
</evidence>
<protein>
    <submittedName>
        <fullName evidence="1">Uncharacterized protein</fullName>
    </submittedName>
</protein>
<evidence type="ECO:0000313" key="2">
    <source>
        <dbReference type="Proteomes" id="UP000281431"/>
    </source>
</evidence>
<dbReference type="EMBL" id="REFZ01000016">
    <property type="protein sequence ID" value="RQG98309.1"/>
    <property type="molecule type" value="Genomic_DNA"/>
</dbReference>
<gene>
    <name evidence="1" type="ORF">EA472_18015</name>
</gene>
<proteinExistence type="predicted"/>
<reference evidence="1 2" key="1">
    <citation type="submission" date="2018-10" db="EMBL/GenBank/DDBJ databases">
        <title>Natrarchaeobius chitinivorans gen. nov., sp. nov., and Natrarchaeobius haloalkaliphilus sp. nov., alkaliphilic, chitin-utilizing haloarchaea from hypersaline alkaline lakes.</title>
        <authorList>
            <person name="Sorokin D.Y."/>
            <person name="Elcheninov A.G."/>
            <person name="Kostrikina N.A."/>
            <person name="Bale N.J."/>
            <person name="Sinninghe Damste J.S."/>
            <person name="Khijniak T.V."/>
            <person name="Kublanov I.V."/>
            <person name="Toshchakov S.V."/>
        </authorList>
    </citation>
    <scope>NUCLEOTIDE SEQUENCE [LARGE SCALE GENOMIC DNA]</scope>
    <source>
        <strain evidence="1 2">AArcht7</strain>
    </source>
</reference>
<accession>A0A3N6PER5</accession>
<keyword evidence="2" id="KW-1185">Reference proteome</keyword>
<sequence length="78" mass="8779">MFVEGGDELGHPDHVLVIDADDVDTGLIQVLAAFDQDADNWAVERDLVASQLYSRQQRVSSMDDRRAEPAEWLHVVDE</sequence>
<dbReference type="AlphaFoldDB" id="A0A3N6PER5"/>
<organism evidence="1 2">
    <name type="scientific">Natrarchaeobius chitinivorans</name>
    <dbReference type="NCBI Taxonomy" id="1679083"/>
    <lineage>
        <taxon>Archaea</taxon>
        <taxon>Methanobacteriati</taxon>
        <taxon>Methanobacteriota</taxon>
        <taxon>Stenosarchaea group</taxon>
        <taxon>Halobacteria</taxon>
        <taxon>Halobacteriales</taxon>
        <taxon>Natrialbaceae</taxon>
        <taxon>Natrarchaeobius</taxon>
    </lineage>
</organism>
<comment type="caution">
    <text evidence="1">The sequence shown here is derived from an EMBL/GenBank/DDBJ whole genome shotgun (WGS) entry which is preliminary data.</text>
</comment>
<dbReference type="Proteomes" id="UP000281431">
    <property type="component" value="Unassembled WGS sequence"/>
</dbReference>